<evidence type="ECO:0000313" key="3">
    <source>
        <dbReference type="Proteomes" id="UP001164693"/>
    </source>
</evidence>
<organism evidence="2 3">
    <name type="scientific">Jatrophihabitans cynanchi</name>
    <dbReference type="NCBI Taxonomy" id="2944128"/>
    <lineage>
        <taxon>Bacteria</taxon>
        <taxon>Bacillati</taxon>
        <taxon>Actinomycetota</taxon>
        <taxon>Actinomycetes</taxon>
        <taxon>Jatrophihabitantales</taxon>
        <taxon>Jatrophihabitantaceae</taxon>
        <taxon>Jatrophihabitans</taxon>
    </lineage>
</organism>
<protein>
    <submittedName>
        <fullName evidence="2">Uncharacterized protein</fullName>
    </submittedName>
</protein>
<feature type="region of interest" description="Disordered" evidence="1">
    <location>
        <begin position="38"/>
        <end position="58"/>
    </location>
</feature>
<sequence>MTALVALEVANFPHDEPAPLDAQHEPVSINTVAGVRDDEPCRASHGATPTPDGAASQLRLKLRLEQSSGRKL</sequence>
<evidence type="ECO:0000256" key="1">
    <source>
        <dbReference type="SAM" id="MobiDB-lite"/>
    </source>
</evidence>
<dbReference type="Proteomes" id="UP001164693">
    <property type="component" value="Chromosome"/>
</dbReference>
<gene>
    <name evidence="2" type="ORF">M6B22_11385</name>
</gene>
<name>A0ABY7JRH3_9ACTN</name>
<dbReference type="RefSeq" id="WP_269441666.1">
    <property type="nucleotide sequence ID" value="NZ_CP097463.1"/>
</dbReference>
<keyword evidence="3" id="KW-1185">Reference proteome</keyword>
<evidence type="ECO:0000313" key="2">
    <source>
        <dbReference type="EMBL" id="WAX55163.1"/>
    </source>
</evidence>
<reference evidence="2" key="1">
    <citation type="submission" date="2022-05" db="EMBL/GenBank/DDBJ databases">
        <title>Jatrophihabitans sp. SB3-54 whole genome sequence.</title>
        <authorList>
            <person name="Suh M.K."/>
            <person name="Eom M.K."/>
            <person name="Kim J.S."/>
            <person name="Kim H.S."/>
            <person name="Do H.E."/>
            <person name="Shin Y.K."/>
            <person name="Lee J.-S."/>
        </authorList>
    </citation>
    <scope>NUCLEOTIDE SEQUENCE</scope>
    <source>
        <strain evidence="2">SB3-54</strain>
    </source>
</reference>
<dbReference type="EMBL" id="CP097463">
    <property type="protein sequence ID" value="WAX55163.1"/>
    <property type="molecule type" value="Genomic_DNA"/>
</dbReference>
<proteinExistence type="predicted"/>
<accession>A0ABY7JRH3</accession>